<dbReference type="Proteomes" id="UP000625711">
    <property type="component" value="Unassembled WGS sequence"/>
</dbReference>
<reference evidence="1" key="1">
    <citation type="submission" date="2020-08" db="EMBL/GenBank/DDBJ databases">
        <title>Genome sequencing and assembly of the red palm weevil Rhynchophorus ferrugineus.</title>
        <authorList>
            <person name="Dias G.B."/>
            <person name="Bergman C.M."/>
            <person name="Manee M."/>
        </authorList>
    </citation>
    <scope>NUCLEOTIDE SEQUENCE</scope>
    <source>
        <strain evidence="1">AA-2017</strain>
        <tissue evidence="1">Whole larva</tissue>
    </source>
</reference>
<protein>
    <submittedName>
        <fullName evidence="1">Uncharacterized protein</fullName>
    </submittedName>
</protein>
<evidence type="ECO:0000313" key="2">
    <source>
        <dbReference type="Proteomes" id="UP000625711"/>
    </source>
</evidence>
<accession>A0A834ITQ6</accession>
<sequence length="102" mass="11126">MNNQATTLKCVYQGNRVPYPSTNREPTAVAATVELPLGESGGTTDPVPHLKFRRCGSDLDTQTPAPHLSRPIRLLSQSFVVPLRIATKSVSRVGTRRRSQLG</sequence>
<gene>
    <name evidence="1" type="ORF">GWI33_021461</name>
</gene>
<dbReference type="AlphaFoldDB" id="A0A834ITQ6"/>
<name>A0A834ITQ6_RHYFE</name>
<proteinExistence type="predicted"/>
<dbReference type="EMBL" id="JAACXV010000067">
    <property type="protein sequence ID" value="KAF7284887.1"/>
    <property type="molecule type" value="Genomic_DNA"/>
</dbReference>
<organism evidence="1 2">
    <name type="scientific">Rhynchophorus ferrugineus</name>
    <name type="common">Red palm weevil</name>
    <name type="synonym">Curculio ferrugineus</name>
    <dbReference type="NCBI Taxonomy" id="354439"/>
    <lineage>
        <taxon>Eukaryota</taxon>
        <taxon>Metazoa</taxon>
        <taxon>Ecdysozoa</taxon>
        <taxon>Arthropoda</taxon>
        <taxon>Hexapoda</taxon>
        <taxon>Insecta</taxon>
        <taxon>Pterygota</taxon>
        <taxon>Neoptera</taxon>
        <taxon>Endopterygota</taxon>
        <taxon>Coleoptera</taxon>
        <taxon>Polyphaga</taxon>
        <taxon>Cucujiformia</taxon>
        <taxon>Curculionidae</taxon>
        <taxon>Dryophthorinae</taxon>
        <taxon>Rhynchophorus</taxon>
    </lineage>
</organism>
<comment type="caution">
    <text evidence="1">The sequence shown here is derived from an EMBL/GenBank/DDBJ whole genome shotgun (WGS) entry which is preliminary data.</text>
</comment>
<evidence type="ECO:0000313" key="1">
    <source>
        <dbReference type="EMBL" id="KAF7284887.1"/>
    </source>
</evidence>
<keyword evidence="2" id="KW-1185">Reference proteome</keyword>